<reference evidence="2 3" key="1">
    <citation type="submission" date="2016-10" db="EMBL/GenBank/DDBJ databases">
        <authorList>
            <person name="de Groot N.N."/>
        </authorList>
    </citation>
    <scope>NUCLEOTIDE SEQUENCE [LARGE SCALE GENOMIC DNA]</scope>
    <source>
        <strain evidence="2 3">CGMCC 4.5739</strain>
    </source>
</reference>
<evidence type="ECO:0000256" key="1">
    <source>
        <dbReference type="SAM" id="MobiDB-lite"/>
    </source>
</evidence>
<keyword evidence="3" id="KW-1185">Reference proteome</keyword>
<protein>
    <submittedName>
        <fullName evidence="2">Uncharacterized protein</fullName>
    </submittedName>
</protein>
<evidence type="ECO:0000313" key="2">
    <source>
        <dbReference type="EMBL" id="SFD78054.1"/>
    </source>
</evidence>
<dbReference type="RefSeq" id="WP_175541615.1">
    <property type="nucleotide sequence ID" value="NZ_FOLM01000030.1"/>
</dbReference>
<dbReference type="AlphaFoldDB" id="A0A1I1V574"/>
<dbReference type="EMBL" id="FOLM01000030">
    <property type="protein sequence ID" value="SFD78054.1"/>
    <property type="molecule type" value="Genomic_DNA"/>
</dbReference>
<sequence length="742" mass="81674">MTDTSDDPFSAYTEQAECFEELPRGDLDEYLRPFEAGLLMAAGRMLALCAYRDAAHYAGGPFDRGEEGAAATVLYLLPEACDGQEHDFRRSVARAFWDLSEDLAAGRAPLPRCQAETWALKVMLDAAPRMCAADDDELAALGVPVPDGTTEDSSGAPYVDEEAWAFVVEDAKYTIPEARPSASTGEAADSSEEEVPEPEGGWEAPAHWFSPYGITHPRDPGRGHPSWADAPEQQGLPEGLPSVERATRLLALGDDFDPWQAARSEVLRPRVRTLADTLTPLAARLLTVAADTVAERGWHDLLRHGDRVFPRPDDEDDAWALEDSFLFQLPPLCDGQSAAWRLAMVRAVEDLAGDLRAGRAPLPTCTAEELAFHLILSEAETVLDFLDQGDDYARDLGLPAGDRFTVRHRTFGLWKEVFLQDEDVLFHYDQTLAHVASDPDHPASQQLGTGDLRPRAWFESFGNIRPRPLRPLTDQERSLLAGADPDVFFASTPAVAKDPVPSVKDSTSTMLPGRLREEFEYFTGLAQRRFFDEPCAIAMAASLDRLLTRLFDTDAVVPSNLWPLNPRAIAVKAGLLIVDPDFCLQGHTRTWRLSADRTDRDARTWTVALLEDCANYILANYGRTAMDFLRQGPPTPLDPQLYDDLPARLNALAQDLTVAGLLDHRIQHLGMAPAQLAEHAILPEPLVSAWLDGAPVTPSQLLRCAPALQMSEDVLLAALDGKRDTSYWPLPVPPADQQGRPE</sequence>
<proteinExistence type="predicted"/>
<dbReference type="Proteomes" id="UP000199207">
    <property type="component" value="Unassembled WGS sequence"/>
</dbReference>
<organism evidence="2 3">
    <name type="scientific">Streptomyces aidingensis</name>
    <dbReference type="NCBI Taxonomy" id="910347"/>
    <lineage>
        <taxon>Bacteria</taxon>
        <taxon>Bacillati</taxon>
        <taxon>Actinomycetota</taxon>
        <taxon>Actinomycetes</taxon>
        <taxon>Kitasatosporales</taxon>
        <taxon>Streptomycetaceae</taxon>
        <taxon>Streptomyces</taxon>
    </lineage>
</organism>
<accession>A0A1I1V574</accession>
<feature type="region of interest" description="Disordered" evidence="1">
    <location>
        <begin position="177"/>
        <end position="239"/>
    </location>
</feature>
<gene>
    <name evidence="2" type="ORF">SAMN05421773_13016</name>
</gene>
<name>A0A1I1V574_9ACTN</name>
<evidence type="ECO:0000313" key="3">
    <source>
        <dbReference type="Proteomes" id="UP000199207"/>
    </source>
</evidence>